<feature type="domain" description="Major facilitator superfamily (MFS) profile" evidence="8">
    <location>
        <begin position="9"/>
        <end position="399"/>
    </location>
</feature>
<dbReference type="Proteomes" id="UP000322997">
    <property type="component" value="Unassembled WGS sequence"/>
</dbReference>
<dbReference type="PANTHER" id="PTHR23513">
    <property type="entry name" value="INTEGRAL MEMBRANE EFFLUX PROTEIN-RELATED"/>
    <property type="match status" value="1"/>
</dbReference>
<feature type="transmembrane region" description="Helical" evidence="7">
    <location>
        <begin position="42"/>
        <end position="63"/>
    </location>
</feature>
<accession>A0A5D4RVV5</accession>
<evidence type="ECO:0000256" key="2">
    <source>
        <dbReference type="ARBA" id="ARBA00022448"/>
    </source>
</evidence>
<dbReference type="Gene3D" id="1.20.1250.20">
    <property type="entry name" value="MFS general substrate transporter like domains"/>
    <property type="match status" value="1"/>
</dbReference>
<comment type="caution">
    <text evidence="9">The sequence shown here is derived from an EMBL/GenBank/DDBJ whole genome shotgun (WGS) entry which is preliminary data.</text>
</comment>
<evidence type="ECO:0000259" key="8">
    <source>
        <dbReference type="PROSITE" id="PS50850"/>
    </source>
</evidence>
<feature type="transmembrane region" description="Helical" evidence="7">
    <location>
        <begin position="75"/>
        <end position="93"/>
    </location>
</feature>
<dbReference type="InterPro" id="IPR011701">
    <property type="entry name" value="MFS"/>
</dbReference>
<evidence type="ECO:0000313" key="10">
    <source>
        <dbReference type="Proteomes" id="UP000322997"/>
    </source>
</evidence>
<keyword evidence="5 7" id="KW-1133">Transmembrane helix</keyword>
<feature type="transmembrane region" description="Helical" evidence="7">
    <location>
        <begin position="12"/>
        <end position="36"/>
    </location>
</feature>
<dbReference type="EMBL" id="VTEQ01000002">
    <property type="protein sequence ID" value="TYS55080.1"/>
    <property type="molecule type" value="Genomic_DNA"/>
</dbReference>
<dbReference type="GO" id="GO:0005886">
    <property type="term" value="C:plasma membrane"/>
    <property type="evidence" value="ECO:0007669"/>
    <property type="project" value="UniProtKB-SubCell"/>
</dbReference>
<protein>
    <submittedName>
        <fullName evidence="9">MFS transporter</fullName>
    </submittedName>
</protein>
<keyword evidence="4 7" id="KW-0812">Transmembrane</keyword>
<feature type="transmembrane region" description="Helical" evidence="7">
    <location>
        <begin position="374"/>
        <end position="395"/>
    </location>
</feature>
<evidence type="ECO:0000256" key="6">
    <source>
        <dbReference type="ARBA" id="ARBA00023136"/>
    </source>
</evidence>
<dbReference type="AlphaFoldDB" id="A0A5D4RVV5"/>
<reference evidence="9 10" key="1">
    <citation type="submission" date="2019-08" db="EMBL/GenBank/DDBJ databases">
        <title>Bacillus genomes from the desert of Cuatro Cienegas, Coahuila.</title>
        <authorList>
            <person name="Olmedo-Alvarez G."/>
        </authorList>
    </citation>
    <scope>NUCLEOTIDE SEQUENCE [LARGE SCALE GENOMIC DNA]</scope>
    <source>
        <strain evidence="9 10">CH108_3D</strain>
    </source>
</reference>
<organism evidence="9 10">
    <name type="scientific">Rossellomorea marisflavi</name>
    <dbReference type="NCBI Taxonomy" id="189381"/>
    <lineage>
        <taxon>Bacteria</taxon>
        <taxon>Bacillati</taxon>
        <taxon>Bacillota</taxon>
        <taxon>Bacilli</taxon>
        <taxon>Bacillales</taxon>
        <taxon>Bacillaceae</taxon>
        <taxon>Rossellomorea</taxon>
    </lineage>
</organism>
<keyword evidence="3" id="KW-1003">Cell membrane</keyword>
<sequence>MKASPTKRNIVLMLISDVTSTYGSTVFNLAMMWFIYSETGSAFGASVIAALSMIAMVVASPLAGVLVDRFDPVKLLRLALLSASVLLGILFVSSLYVEGLTLVFIIYAVVFLLYLAYSITNPAENKVVPNIVSKDKVASLYGMKSSTSQLSSLAGNASSGFLITLFSLAGSILINSVAFLFSALALTFIRVLKPFDTEAVQEERPSMRTQMRQGVEAIKDHPVLKKIALLCIVINIASFGPLLVVLTSSQYGGDAKDFGFLNSAGLVGGVIAGVIIGFIQKKVRPSLLMAAGFIFSGSLLAAMALIQTMSIAFILYGFAMFFVTTANIMLQTIMAVIVPENLRGRVNGILTSASVLLIPVSSLLMGWLTDLVGVSWVFLFCGLWITAIGCVTMLMKDTREIDLEESLENASVS</sequence>
<dbReference type="Pfam" id="PF07690">
    <property type="entry name" value="MFS_1"/>
    <property type="match status" value="1"/>
</dbReference>
<feature type="transmembrane region" description="Helical" evidence="7">
    <location>
        <begin position="227"/>
        <end position="246"/>
    </location>
</feature>
<dbReference type="InterPro" id="IPR036259">
    <property type="entry name" value="MFS_trans_sf"/>
</dbReference>
<dbReference type="RefSeq" id="WP_079515113.1">
    <property type="nucleotide sequence ID" value="NZ_CP081870.1"/>
</dbReference>
<evidence type="ECO:0000256" key="4">
    <source>
        <dbReference type="ARBA" id="ARBA00022692"/>
    </source>
</evidence>
<feature type="transmembrane region" description="Helical" evidence="7">
    <location>
        <begin position="349"/>
        <end position="368"/>
    </location>
</feature>
<feature type="transmembrane region" description="Helical" evidence="7">
    <location>
        <begin position="286"/>
        <end position="307"/>
    </location>
</feature>
<feature type="transmembrane region" description="Helical" evidence="7">
    <location>
        <begin position="313"/>
        <end position="337"/>
    </location>
</feature>
<dbReference type="CDD" id="cd06173">
    <property type="entry name" value="MFS_MefA_like"/>
    <property type="match status" value="1"/>
</dbReference>
<gene>
    <name evidence="9" type="ORF">FZC83_09030</name>
</gene>
<evidence type="ECO:0000256" key="3">
    <source>
        <dbReference type="ARBA" id="ARBA00022475"/>
    </source>
</evidence>
<evidence type="ECO:0000256" key="7">
    <source>
        <dbReference type="SAM" id="Phobius"/>
    </source>
</evidence>
<comment type="subcellular location">
    <subcellularLocation>
        <location evidence="1">Cell membrane</location>
        <topology evidence="1">Multi-pass membrane protein</topology>
    </subcellularLocation>
</comment>
<feature type="transmembrane region" description="Helical" evidence="7">
    <location>
        <begin position="258"/>
        <end position="279"/>
    </location>
</feature>
<keyword evidence="2" id="KW-0813">Transport</keyword>
<evidence type="ECO:0000256" key="5">
    <source>
        <dbReference type="ARBA" id="ARBA00022989"/>
    </source>
</evidence>
<proteinExistence type="predicted"/>
<feature type="transmembrane region" description="Helical" evidence="7">
    <location>
        <begin position="172"/>
        <end position="192"/>
    </location>
</feature>
<evidence type="ECO:0000313" key="9">
    <source>
        <dbReference type="EMBL" id="TYS55080.1"/>
    </source>
</evidence>
<dbReference type="GO" id="GO:0022857">
    <property type="term" value="F:transmembrane transporter activity"/>
    <property type="evidence" value="ECO:0007669"/>
    <property type="project" value="InterPro"/>
</dbReference>
<dbReference type="PROSITE" id="PS50850">
    <property type="entry name" value="MFS"/>
    <property type="match status" value="1"/>
</dbReference>
<evidence type="ECO:0000256" key="1">
    <source>
        <dbReference type="ARBA" id="ARBA00004651"/>
    </source>
</evidence>
<dbReference type="GeneID" id="89533527"/>
<dbReference type="SUPFAM" id="SSF103473">
    <property type="entry name" value="MFS general substrate transporter"/>
    <property type="match status" value="1"/>
</dbReference>
<name>A0A5D4RVV5_9BACI</name>
<dbReference type="PANTHER" id="PTHR23513:SF6">
    <property type="entry name" value="MAJOR FACILITATOR SUPERFAMILY ASSOCIATED DOMAIN-CONTAINING PROTEIN"/>
    <property type="match status" value="1"/>
</dbReference>
<keyword evidence="6 7" id="KW-0472">Membrane</keyword>
<dbReference type="InterPro" id="IPR020846">
    <property type="entry name" value="MFS_dom"/>
</dbReference>
<feature type="transmembrane region" description="Helical" evidence="7">
    <location>
        <begin position="99"/>
        <end position="117"/>
    </location>
</feature>